<accession>A0A222P6G5</accession>
<reference evidence="3" key="1">
    <citation type="submission" date="2016-07" db="EMBL/GenBank/DDBJ databases">
        <authorList>
            <person name="Florea S."/>
            <person name="Webb J.S."/>
            <person name="Jaromczyk J."/>
            <person name="Schardl C.L."/>
        </authorList>
    </citation>
    <scope>NUCLEOTIDE SEQUENCE [LARGE SCALE GENOMIC DNA]</scope>
    <source>
        <strain evidence="3">CDC-D5610</strain>
    </source>
</reference>
<dbReference type="OrthoDB" id="5642936at2"/>
<protein>
    <submittedName>
        <fullName evidence="2">Uncharacterized protein</fullName>
    </submittedName>
</protein>
<dbReference type="RefSeq" id="WP_094092163.1">
    <property type="nucleotide sequence ID" value="NZ_CP016397.1"/>
</dbReference>
<feature type="transmembrane region" description="Helical" evidence="1">
    <location>
        <begin position="73"/>
        <end position="95"/>
    </location>
</feature>
<evidence type="ECO:0000313" key="2">
    <source>
        <dbReference type="EMBL" id="ASQ47429.1"/>
    </source>
</evidence>
<evidence type="ECO:0000256" key="1">
    <source>
        <dbReference type="SAM" id="Phobius"/>
    </source>
</evidence>
<dbReference type="AlphaFoldDB" id="A0A222P6G5"/>
<dbReference type="EMBL" id="CP016397">
    <property type="protein sequence ID" value="ASQ47429.1"/>
    <property type="molecule type" value="Genomic_DNA"/>
</dbReference>
<dbReference type="KEGG" id="lcd:clem_14515"/>
<keyword evidence="1" id="KW-1133">Transmembrane helix</keyword>
<evidence type="ECO:0000313" key="3">
    <source>
        <dbReference type="Proteomes" id="UP000201728"/>
    </source>
</evidence>
<sequence length="107" mass="11556">MPEIITKYPQTVIKVLKGANIPCGSGNKQVILRGCPQDRFCSLPTGELCIYGMNDISKMKQIHRIDLFKSIDVIIPLIGLLIMAFALGVLAGVNVGHAKKTSSKSTS</sequence>
<name>A0A222P6G5_9GAMM</name>
<dbReference type="Proteomes" id="UP000201728">
    <property type="component" value="Chromosome"/>
</dbReference>
<organism evidence="2 3">
    <name type="scientific">Legionella clemsonensis</name>
    <dbReference type="NCBI Taxonomy" id="1867846"/>
    <lineage>
        <taxon>Bacteria</taxon>
        <taxon>Pseudomonadati</taxon>
        <taxon>Pseudomonadota</taxon>
        <taxon>Gammaproteobacteria</taxon>
        <taxon>Legionellales</taxon>
        <taxon>Legionellaceae</taxon>
        <taxon>Legionella</taxon>
    </lineage>
</organism>
<keyword evidence="3" id="KW-1185">Reference proteome</keyword>
<proteinExistence type="predicted"/>
<keyword evidence="1" id="KW-0472">Membrane</keyword>
<keyword evidence="1" id="KW-0812">Transmembrane</keyword>
<gene>
    <name evidence="2" type="ORF">clem_14515</name>
</gene>